<feature type="binding site" evidence="12">
    <location>
        <position position="277"/>
    </location>
    <ligand>
        <name>NAD(+)</name>
        <dbReference type="ChEBI" id="CHEBI:57540"/>
    </ligand>
</feature>
<dbReference type="Proteomes" id="UP000197153">
    <property type="component" value="Chromosome 3"/>
</dbReference>
<comment type="cofactor">
    <cofactor evidence="12 14">
        <name>FAD</name>
        <dbReference type="ChEBI" id="CHEBI:57692"/>
    </cofactor>
    <text evidence="12 14">Binds 1 FAD per subunit.</text>
</comment>
<evidence type="ECO:0000256" key="12">
    <source>
        <dbReference type="PIRSR" id="PIRSR000350-3"/>
    </source>
</evidence>
<keyword evidence="7 12" id="KW-0520">NAD</keyword>
<dbReference type="Gene3D" id="3.50.50.60">
    <property type="entry name" value="FAD/NAD(P)-binding domain"/>
    <property type="match status" value="2"/>
</dbReference>
<proteinExistence type="inferred from homology"/>
<comment type="similarity">
    <text evidence="1 14">Belongs to the class-I pyridine nucleotide-disulfide oxidoreductase family.</text>
</comment>
<reference evidence="17 18" key="1">
    <citation type="submission" date="2017-06" db="EMBL/GenBank/DDBJ databases">
        <title>Complete genome sequence of Nitrospirillum amazonense strain CBAmC, an endophytic nitrogen-fixing and plant growth-promoting bacterium, isolated from sugarcane.</title>
        <authorList>
            <person name="Schwab S."/>
            <person name="dos Santos Teixeira K.R."/>
            <person name="Simoes Araujo J.L."/>
            <person name="Soares Vidal M."/>
            <person name="Borges de Freitas H.R."/>
            <person name="Rivello Crivelaro A.L."/>
            <person name="Bueno de Camargo Nunes A."/>
            <person name="dos Santos C.M."/>
            <person name="Palmeira da Silva Rosa D."/>
            <person name="da Silva Padilha D."/>
            <person name="da Silva E."/>
            <person name="Araujo Terra L."/>
            <person name="Soares Mendes V."/>
            <person name="Farinelli L."/>
            <person name="Magalhaes Cruz L."/>
            <person name="Baldani J.I."/>
        </authorList>
    </citation>
    <scope>NUCLEOTIDE SEQUENCE [LARGE SCALE GENOMIC DNA]</scope>
    <source>
        <strain evidence="17 18">CBAmC</strain>
    </source>
</reference>
<feature type="binding site" evidence="12">
    <location>
        <begin position="190"/>
        <end position="197"/>
    </location>
    <ligand>
        <name>NAD(+)</name>
        <dbReference type="ChEBI" id="CHEBI:57540"/>
    </ligand>
</feature>
<evidence type="ECO:0000256" key="3">
    <source>
        <dbReference type="ARBA" id="ARBA00016961"/>
    </source>
</evidence>
<feature type="binding site" evidence="12">
    <location>
        <position position="58"/>
    </location>
    <ligand>
        <name>FAD</name>
        <dbReference type="ChEBI" id="CHEBI:57692"/>
    </ligand>
</feature>
<comment type="miscellaneous">
    <text evidence="14">The active site is a redox-active disulfide bond.</text>
</comment>
<evidence type="ECO:0000256" key="2">
    <source>
        <dbReference type="ARBA" id="ARBA00012608"/>
    </source>
</evidence>
<dbReference type="GO" id="GO:0006103">
    <property type="term" value="P:2-oxoglutarate metabolic process"/>
    <property type="evidence" value="ECO:0007669"/>
    <property type="project" value="TreeGrafter"/>
</dbReference>
<dbReference type="PRINTS" id="PR00411">
    <property type="entry name" value="PNDRDTASEI"/>
</dbReference>
<evidence type="ECO:0000256" key="14">
    <source>
        <dbReference type="RuleBase" id="RU003692"/>
    </source>
</evidence>
<feature type="binding site" evidence="12">
    <location>
        <begin position="323"/>
        <end position="326"/>
    </location>
    <ligand>
        <name>FAD</name>
        <dbReference type="ChEBI" id="CHEBI:57692"/>
    </ligand>
</feature>
<keyword evidence="4 14" id="KW-0285">Flavoprotein</keyword>
<dbReference type="RefSeq" id="WP_088874993.1">
    <property type="nucleotide sequence ID" value="NZ_CP022112.1"/>
</dbReference>
<keyword evidence="18" id="KW-1185">Reference proteome</keyword>
<dbReference type="SUPFAM" id="SSF51905">
    <property type="entry name" value="FAD/NAD(P)-binding domain"/>
    <property type="match status" value="1"/>
</dbReference>
<dbReference type="Gene3D" id="3.30.390.30">
    <property type="match status" value="1"/>
</dbReference>
<keyword evidence="12" id="KW-0547">Nucleotide-binding</keyword>
<evidence type="ECO:0000259" key="15">
    <source>
        <dbReference type="Pfam" id="PF02852"/>
    </source>
</evidence>
<sequence>MAETIKTPVLNVGVLVIGGGPGGYVAAIRAGQLGLDTVLVDADRLGGTCLIRGCIPSKALIHAAGLYEEMTLAAASSGRFGIHLDARPALNFTETMAWKEGVVDRLNGGVTALLKRAKVRTLAGKAVFGDAKRCTVETADGPVTVVAENVILATGSLPVELPNLPFGGKVISSTGALSLSAVPKRLVVVGAGYIGLELGIAYAKLGAQVTVVEAQDRILPLYDAQLTQPVRRWLEKHGVTVHLGAKAIGQEGEGLAIETRDGQRQVLPADHILVTVGRRPNTEGWGREAMGLAMNGRFIAVDDRCATPTTGVYAIGDVVGEPMLAHKASAQGEMVAEIIAGKRRRFDPVSIVAVCFTEPEIVTAGLGPDEVPAGVETVVGQFPWAANGRALSMDAGDDGGFVRVVARKADHRILGLQAVGRHISELAGEFATLLEMGAVLEDVAGIIHAHPTLSEGVHESALKALGHAIHI</sequence>
<dbReference type="EMBL" id="CP022112">
    <property type="protein sequence ID" value="ASG24572.1"/>
    <property type="molecule type" value="Genomic_DNA"/>
</dbReference>
<feature type="active site" description="Proton acceptor" evidence="11">
    <location>
        <position position="450"/>
    </location>
</feature>
<organism evidence="17 18">
    <name type="scientific">Nitrospirillum viridazoti CBAmc</name>
    <dbReference type="NCBI Taxonomy" id="1441467"/>
    <lineage>
        <taxon>Bacteria</taxon>
        <taxon>Pseudomonadati</taxon>
        <taxon>Pseudomonadota</taxon>
        <taxon>Alphaproteobacteria</taxon>
        <taxon>Rhodospirillales</taxon>
        <taxon>Azospirillaceae</taxon>
        <taxon>Nitrospirillum</taxon>
        <taxon>Nitrospirillum viridazoti</taxon>
    </lineage>
</organism>
<dbReference type="AlphaFoldDB" id="A0A248K0V4"/>
<dbReference type="Pfam" id="PF07992">
    <property type="entry name" value="Pyr_redox_2"/>
    <property type="match status" value="1"/>
</dbReference>
<dbReference type="PANTHER" id="PTHR22912:SF160">
    <property type="entry name" value="DIHYDROLIPOYL DEHYDROGENASE"/>
    <property type="match status" value="1"/>
</dbReference>
<dbReference type="NCBIfam" id="TIGR01350">
    <property type="entry name" value="lipoamide_DH"/>
    <property type="match status" value="1"/>
</dbReference>
<evidence type="ECO:0000256" key="10">
    <source>
        <dbReference type="ARBA" id="ARBA00049187"/>
    </source>
</evidence>
<dbReference type="InterPro" id="IPR016156">
    <property type="entry name" value="FAD/NAD-linked_Rdtase_dimer_sf"/>
</dbReference>
<dbReference type="PIRSF" id="PIRSF000350">
    <property type="entry name" value="Mercury_reductase_MerA"/>
    <property type="match status" value="1"/>
</dbReference>
<dbReference type="Pfam" id="PF02852">
    <property type="entry name" value="Pyr_redox_dim"/>
    <property type="match status" value="1"/>
</dbReference>
<evidence type="ECO:0000256" key="1">
    <source>
        <dbReference type="ARBA" id="ARBA00007532"/>
    </source>
</evidence>
<dbReference type="InterPro" id="IPR006258">
    <property type="entry name" value="Lipoamide_DH"/>
</dbReference>
<evidence type="ECO:0000256" key="13">
    <source>
        <dbReference type="PIRSR" id="PIRSR000350-4"/>
    </source>
</evidence>
<dbReference type="EC" id="1.8.1.4" evidence="2 14"/>
<comment type="catalytic activity">
    <reaction evidence="10 14">
        <text>N(6)-[(R)-dihydrolipoyl]-L-lysyl-[protein] + NAD(+) = N(6)-[(R)-lipoyl]-L-lysyl-[protein] + NADH + H(+)</text>
        <dbReference type="Rhea" id="RHEA:15045"/>
        <dbReference type="Rhea" id="RHEA-COMP:10474"/>
        <dbReference type="Rhea" id="RHEA-COMP:10475"/>
        <dbReference type="ChEBI" id="CHEBI:15378"/>
        <dbReference type="ChEBI" id="CHEBI:57540"/>
        <dbReference type="ChEBI" id="CHEBI:57945"/>
        <dbReference type="ChEBI" id="CHEBI:83099"/>
        <dbReference type="ChEBI" id="CHEBI:83100"/>
        <dbReference type="EC" id="1.8.1.4"/>
    </reaction>
</comment>
<dbReference type="InterPro" id="IPR023753">
    <property type="entry name" value="FAD/NAD-binding_dom"/>
</dbReference>
<feature type="binding site" evidence="12">
    <location>
        <begin position="154"/>
        <end position="156"/>
    </location>
    <ligand>
        <name>FAD</name>
        <dbReference type="ChEBI" id="CHEBI:57692"/>
    </ligand>
</feature>
<evidence type="ECO:0000256" key="7">
    <source>
        <dbReference type="ARBA" id="ARBA00023027"/>
    </source>
</evidence>
<dbReference type="GO" id="GO:0004148">
    <property type="term" value="F:dihydrolipoyl dehydrogenase (NADH) activity"/>
    <property type="evidence" value="ECO:0007669"/>
    <property type="project" value="UniProtKB-EC"/>
</dbReference>
<feature type="domain" description="Pyridine nucleotide-disulphide oxidoreductase dimerisation" evidence="15">
    <location>
        <begin position="353"/>
        <end position="460"/>
    </location>
</feature>
<feature type="domain" description="FAD/NAD(P)-binding" evidence="16">
    <location>
        <begin position="14"/>
        <end position="332"/>
    </location>
</feature>
<evidence type="ECO:0000256" key="8">
    <source>
        <dbReference type="ARBA" id="ARBA00023157"/>
    </source>
</evidence>
<dbReference type="PRINTS" id="PR00368">
    <property type="entry name" value="FADPNR"/>
</dbReference>
<evidence type="ECO:0000256" key="5">
    <source>
        <dbReference type="ARBA" id="ARBA00022827"/>
    </source>
</evidence>
<dbReference type="PANTHER" id="PTHR22912">
    <property type="entry name" value="DISULFIDE OXIDOREDUCTASE"/>
    <property type="match status" value="1"/>
</dbReference>
<gene>
    <name evidence="17" type="primary">lpdA</name>
    <name evidence="17" type="ORF">Y958_27305</name>
</gene>
<dbReference type="InterPro" id="IPR036188">
    <property type="entry name" value="FAD/NAD-bd_sf"/>
</dbReference>
<dbReference type="InterPro" id="IPR050151">
    <property type="entry name" value="Class-I_Pyr_Nuc-Dis_Oxidored"/>
</dbReference>
<feature type="binding site" evidence="12">
    <location>
        <position position="317"/>
    </location>
    <ligand>
        <name>FAD</name>
        <dbReference type="ChEBI" id="CHEBI:57692"/>
    </ligand>
</feature>
<dbReference type="SUPFAM" id="SSF55424">
    <property type="entry name" value="FAD/NAD-linked reductases, dimerisation (C-terminal) domain"/>
    <property type="match status" value="1"/>
</dbReference>
<evidence type="ECO:0000313" key="17">
    <source>
        <dbReference type="EMBL" id="ASG24572.1"/>
    </source>
</evidence>
<evidence type="ECO:0000313" key="18">
    <source>
        <dbReference type="Proteomes" id="UP000197153"/>
    </source>
</evidence>
<dbReference type="FunFam" id="3.30.390.30:FF:000001">
    <property type="entry name" value="Dihydrolipoyl dehydrogenase"/>
    <property type="match status" value="1"/>
</dbReference>
<dbReference type="PROSITE" id="PS00076">
    <property type="entry name" value="PYRIDINE_REDOX_1"/>
    <property type="match status" value="1"/>
</dbReference>
<evidence type="ECO:0000256" key="11">
    <source>
        <dbReference type="PIRSR" id="PIRSR000350-2"/>
    </source>
</evidence>
<keyword evidence="8" id="KW-1015">Disulfide bond</keyword>
<protein>
    <recommendedName>
        <fullName evidence="3 14">Dihydrolipoyl dehydrogenase</fullName>
        <ecNumber evidence="2 14">1.8.1.4</ecNumber>
    </recommendedName>
</protein>
<evidence type="ECO:0000256" key="4">
    <source>
        <dbReference type="ARBA" id="ARBA00022630"/>
    </source>
</evidence>
<keyword evidence="9 14" id="KW-0676">Redox-active center</keyword>
<name>A0A248K0V4_9PROT</name>
<dbReference type="GO" id="GO:0050660">
    <property type="term" value="F:flavin adenine dinucleotide binding"/>
    <property type="evidence" value="ECO:0007669"/>
    <property type="project" value="InterPro"/>
</dbReference>
<accession>A0A248K0V4</accession>
<dbReference type="InterPro" id="IPR001100">
    <property type="entry name" value="Pyr_nuc-diS_OxRdtase"/>
</dbReference>
<evidence type="ECO:0000256" key="9">
    <source>
        <dbReference type="ARBA" id="ARBA00023284"/>
    </source>
</evidence>
<evidence type="ECO:0000256" key="6">
    <source>
        <dbReference type="ARBA" id="ARBA00023002"/>
    </source>
</evidence>
<dbReference type="KEGG" id="nao:Y958_27305"/>
<keyword evidence="5 12" id="KW-0274">FAD</keyword>
<feature type="disulfide bond" description="Redox-active" evidence="13">
    <location>
        <begin position="49"/>
        <end position="54"/>
    </location>
</feature>
<dbReference type="InterPro" id="IPR004099">
    <property type="entry name" value="Pyr_nucl-diS_OxRdtase_dimer"/>
</dbReference>
<dbReference type="InterPro" id="IPR012999">
    <property type="entry name" value="Pyr_OxRdtase_I_AS"/>
</dbReference>
<feature type="binding site" evidence="12">
    <location>
        <position position="213"/>
    </location>
    <ligand>
        <name>NAD(+)</name>
        <dbReference type="ChEBI" id="CHEBI:57540"/>
    </ligand>
</feature>
<evidence type="ECO:0000259" key="16">
    <source>
        <dbReference type="Pfam" id="PF07992"/>
    </source>
</evidence>
<keyword evidence="6 14" id="KW-0560">Oxidoreductase</keyword>